<evidence type="ECO:0000256" key="2">
    <source>
        <dbReference type="ARBA" id="ARBA00022723"/>
    </source>
</evidence>
<dbReference type="RefSeq" id="WP_111549865.1">
    <property type="nucleotide sequence ID" value="NZ_LIGK01000007.1"/>
</dbReference>
<comment type="similarity">
    <text evidence="1">Belongs to the DinB family.</text>
</comment>
<evidence type="ECO:0000256" key="3">
    <source>
        <dbReference type="PIRSR" id="PIRSR607837-1"/>
    </source>
</evidence>
<proteinExistence type="inferred from homology"/>
<dbReference type="PANTHER" id="PTHR37302:SF1">
    <property type="entry name" value="PROTEIN DINB"/>
    <property type="match status" value="1"/>
</dbReference>
<dbReference type="Pfam" id="PF05163">
    <property type="entry name" value="DinB"/>
    <property type="match status" value="1"/>
</dbReference>
<reference evidence="4 5" key="1">
    <citation type="submission" date="2018-06" db="EMBL/GenBank/DDBJ databases">
        <title>Genomic Encyclopedia of Archaeal and Bacterial Type Strains, Phase II (KMG-II): from individual species to whole genera.</title>
        <authorList>
            <person name="Goeker M."/>
        </authorList>
    </citation>
    <scope>NUCLEOTIDE SEQUENCE [LARGE SCALE GENOMIC DNA]</scope>
    <source>
        <strain evidence="4 5">DSM 22011</strain>
    </source>
</reference>
<dbReference type="SUPFAM" id="SSF109854">
    <property type="entry name" value="DinB/YfiT-like putative metalloenzymes"/>
    <property type="match status" value="1"/>
</dbReference>
<name>A0A327YH96_9RHOB</name>
<evidence type="ECO:0000313" key="4">
    <source>
        <dbReference type="EMBL" id="RAK20274.1"/>
    </source>
</evidence>
<protein>
    <submittedName>
        <fullName evidence="4">Putative damage-inducible protein DinB</fullName>
    </submittedName>
</protein>
<sequence length="169" mass="18721">MPAPEDVLMLARYNAWQNREMKAVLEALPTAVPHKPCGLHFGTILATVNHLLWADRIWMSRLADWPRPEGGIASSVDLTPTLSVWAPERFRADARLIVWAEGLRAASLHGDLRWYSAVTGREQVKPVAQCVLHLFTHQAHHRGQIHAAITAQGAQGWTSDLVFTPDGGP</sequence>
<comment type="caution">
    <text evidence="4">The sequence shown here is derived from an EMBL/GenBank/DDBJ whole genome shotgun (WGS) entry which is preliminary data.</text>
</comment>
<evidence type="ECO:0000313" key="5">
    <source>
        <dbReference type="Proteomes" id="UP000249165"/>
    </source>
</evidence>
<organism evidence="4 5">
    <name type="scientific">Salipiger aestuarii</name>
    <dbReference type="NCBI Taxonomy" id="568098"/>
    <lineage>
        <taxon>Bacteria</taxon>
        <taxon>Pseudomonadati</taxon>
        <taxon>Pseudomonadota</taxon>
        <taxon>Alphaproteobacteria</taxon>
        <taxon>Rhodobacterales</taxon>
        <taxon>Roseobacteraceae</taxon>
        <taxon>Salipiger</taxon>
    </lineage>
</organism>
<evidence type="ECO:0000256" key="1">
    <source>
        <dbReference type="ARBA" id="ARBA00008635"/>
    </source>
</evidence>
<dbReference type="AlphaFoldDB" id="A0A327YH96"/>
<keyword evidence="5" id="KW-1185">Reference proteome</keyword>
<keyword evidence="2 3" id="KW-0479">Metal-binding</keyword>
<accession>A0A327YH96</accession>
<dbReference type="EMBL" id="QLMG01000006">
    <property type="protein sequence ID" value="RAK20274.1"/>
    <property type="molecule type" value="Genomic_DNA"/>
</dbReference>
<dbReference type="GO" id="GO:0046872">
    <property type="term" value="F:metal ion binding"/>
    <property type="evidence" value="ECO:0007669"/>
    <property type="project" value="UniProtKB-KW"/>
</dbReference>
<feature type="binding site" evidence="3">
    <location>
        <position position="141"/>
    </location>
    <ligand>
        <name>a divalent metal cation</name>
        <dbReference type="ChEBI" id="CHEBI:60240"/>
    </ligand>
</feature>
<dbReference type="OrthoDB" id="9807509at2"/>
<dbReference type="InterPro" id="IPR034660">
    <property type="entry name" value="DinB/YfiT-like"/>
</dbReference>
<feature type="binding site" evidence="3">
    <location>
        <position position="50"/>
    </location>
    <ligand>
        <name>a divalent metal cation</name>
        <dbReference type="ChEBI" id="CHEBI:60240"/>
    </ligand>
</feature>
<dbReference type="PANTHER" id="PTHR37302">
    <property type="entry name" value="SLR1116 PROTEIN"/>
    <property type="match status" value="1"/>
</dbReference>
<gene>
    <name evidence="4" type="ORF">ATI53_100652</name>
</gene>
<dbReference type="InterPro" id="IPR007837">
    <property type="entry name" value="DinB"/>
</dbReference>
<dbReference type="Proteomes" id="UP000249165">
    <property type="component" value="Unassembled WGS sequence"/>
</dbReference>
<feature type="binding site" evidence="3">
    <location>
        <position position="137"/>
    </location>
    <ligand>
        <name>a divalent metal cation</name>
        <dbReference type="ChEBI" id="CHEBI:60240"/>
    </ligand>
</feature>
<dbReference type="Gene3D" id="1.20.120.450">
    <property type="entry name" value="dinb family like domain"/>
    <property type="match status" value="1"/>
</dbReference>